<keyword evidence="2" id="KW-0472">Membrane</keyword>
<keyword evidence="2" id="KW-0812">Transmembrane</keyword>
<dbReference type="Pfam" id="PF20044">
    <property type="entry name" value="DUF6446"/>
    <property type="match status" value="1"/>
</dbReference>
<dbReference type="EMBL" id="JADQAZ010000003">
    <property type="protein sequence ID" value="MBT0958855.1"/>
    <property type="molecule type" value="Genomic_DNA"/>
</dbReference>
<keyword evidence="4" id="KW-1185">Reference proteome</keyword>
<evidence type="ECO:0000313" key="4">
    <source>
        <dbReference type="Proteomes" id="UP001315686"/>
    </source>
</evidence>
<sequence length="183" mass="19933">MNGKILGGFIVATALIAGIAIYYLQVYHFYEVVEEEGQIIELTSLHSGAPEEIVAEEIEAIDAESSPIRYRACFQTPMSQALLTETYETYEAAEPLTAPGWFDCYNADEIGEALVSGQAIAFLSKRDVIYGVDRVAAVFDDGRGYIWHQISDCGAAAFEGDPLPEGCPEPAETPNDDPEEDAI</sequence>
<gene>
    <name evidence="3" type="ORF">IV417_15810</name>
</gene>
<feature type="region of interest" description="Disordered" evidence="1">
    <location>
        <begin position="161"/>
        <end position="183"/>
    </location>
</feature>
<dbReference type="Proteomes" id="UP001315686">
    <property type="component" value="Unassembled WGS sequence"/>
</dbReference>
<evidence type="ECO:0000256" key="1">
    <source>
        <dbReference type="SAM" id="MobiDB-lite"/>
    </source>
</evidence>
<keyword evidence="3" id="KW-0418">Kinase</keyword>
<keyword evidence="3" id="KW-0808">Transferase</keyword>
<dbReference type="RefSeq" id="WP_327795071.1">
    <property type="nucleotide sequence ID" value="NZ_JADQAZ010000003.1"/>
</dbReference>
<proteinExistence type="predicted"/>
<name>A0AAP2G504_9RHOB</name>
<feature type="transmembrane region" description="Helical" evidence="2">
    <location>
        <begin position="6"/>
        <end position="24"/>
    </location>
</feature>
<reference evidence="3 4" key="1">
    <citation type="journal article" date="2021" name="Arch. Microbiol.">
        <title>Harenicola maris gen. nov., sp. nov. isolated from the Sea of Japan shallow sediments.</title>
        <authorList>
            <person name="Romanenko L.A."/>
            <person name="Kurilenko V.V."/>
            <person name="Chernysheva N.Y."/>
            <person name="Tekutyeva L.A."/>
            <person name="Velansky P.V."/>
            <person name="Svetashev V.I."/>
            <person name="Isaeva M.P."/>
        </authorList>
    </citation>
    <scope>NUCLEOTIDE SEQUENCE [LARGE SCALE GENOMIC DNA]</scope>
    <source>
        <strain evidence="3 4">KMM 3653</strain>
    </source>
</reference>
<dbReference type="InterPro" id="IPR045616">
    <property type="entry name" value="DUF6446"/>
</dbReference>
<protein>
    <submittedName>
        <fullName evidence="3">Histidine kinase</fullName>
    </submittedName>
</protein>
<feature type="compositionally biased region" description="Acidic residues" evidence="1">
    <location>
        <begin position="174"/>
        <end position="183"/>
    </location>
</feature>
<evidence type="ECO:0000256" key="2">
    <source>
        <dbReference type="SAM" id="Phobius"/>
    </source>
</evidence>
<evidence type="ECO:0000313" key="3">
    <source>
        <dbReference type="EMBL" id="MBT0958855.1"/>
    </source>
</evidence>
<comment type="caution">
    <text evidence="3">The sequence shown here is derived from an EMBL/GenBank/DDBJ whole genome shotgun (WGS) entry which is preliminary data.</text>
</comment>
<dbReference type="GO" id="GO:0016301">
    <property type="term" value="F:kinase activity"/>
    <property type="evidence" value="ECO:0007669"/>
    <property type="project" value="UniProtKB-KW"/>
</dbReference>
<accession>A0AAP2G504</accession>
<dbReference type="AlphaFoldDB" id="A0AAP2G504"/>
<organism evidence="3 4">
    <name type="scientific">Harenicola maris</name>
    <dbReference type="NCBI Taxonomy" id="2841044"/>
    <lineage>
        <taxon>Bacteria</taxon>
        <taxon>Pseudomonadati</taxon>
        <taxon>Pseudomonadota</taxon>
        <taxon>Alphaproteobacteria</taxon>
        <taxon>Rhodobacterales</taxon>
        <taxon>Paracoccaceae</taxon>
        <taxon>Harenicola</taxon>
    </lineage>
</organism>
<keyword evidence="2" id="KW-1133">Transmembrane helix</keyword>